<dbReference type="RefSeq" id="XP_060284074.1">
    <property type="nucleotide sequence ID" value="XM_060432421.1"/>
</dbReference>
<keyword evidence="2" id="KW-1185">Reference proteome</keyword>
<dbReference type="AlphaFoldDB" id="A0AAJ0FGR0"/>
<dbReference type="GeneID" id="85315608"/>
<proteinExistence type="predicted"/>
<dbReference type="Proteomes" id="UP001244011">
    <property type="component" value="Unassembled WGS sequence"/>
</dbReference>
<protein>
    <submittedName>
        <fullName evidence="1">Uncharacterized protein</fullName>
    </submittedName>
</protein>
<evidence type="ECO:0000313" key="2">
    <source>
        <dbReference type="Proteomes" id="UP001244011"/>
    </source>
</evidence>
<comment type="caution">
    <text evidence="1">The sequence shown here is derived from an EMBL/GenBank/DDBJ whole genome shotgun (WGS) entry which is preliminary data.</text>
</comment>
<accession>A0AAJ0FGR0</accession>
<gene>
    <name evidence="1" type="ORF">QBC33DRAFT_61071</name>
</gene>
<organism evidence="1 2">
    <name type="scientific">Phialemonium atrogriseum</name>
    <dbReference type="NCBI Taxonomy" id="1093897"/>
    <lineage>
        <taxon>Eukaryota</taxon>
        <taxon>Fungi</taxon>
        <taxon>Dikarya</taxon>
        <taxon>Ascomycota</taxon>
        <taxon>Pezizomycotina</taxon>
        <taxon>Sordariomycetes</taxon>
        <taxon>Sordariomycetidae</taxon>
        <taxon>Cephalothecales</taxon>
        <taxon>Cephalothecaceae</taxon>
        <taxon>Phialemonium</taxon>
    </lineage>
</organism>
<sequence length="254" mass="29213">MDNGHRLHGNTTRAERLDAVIPGDRYQIRNRDLRDYRFRYSYLQLLRPTDLPLVPAMTSFHTDIRAKRSLSHEVAIEIAARLPNLSAGDWYMLDSERRYPVLRRTIRARLTQAVQNLLSTTRLRAIRLYMDQNILWNHSWRPVDLRPAGTTFDPLCRAIREATAECETLTSLYIRGTLDTSLLWPLPGPTIVRPFWQNLVHLNIHFHMTTPSGAWYFQAKSRSQDPDSLAFSTSEYCSAATISSSSPEPYPGGI</sequence>
<dbReference type="EMBL" id="MU839007">
    <property type="protein sequence ID" value="KAK1767861.1"/>
    <property type="molecule type" value="Genomic_DNA"/>
</dbReference>
<reference evidence="1" key="1">
    <citation type="submission" date="2023-06" db="EMBL/GenBank/DDBJ databases">
        <title>Genome-scale phylogeny and comparative genomics of the fungal order Sordariales.</title>
        <authorList>
            <consortium name="Lawrence Berkeley National Laboratory"/>
            <person name="Hensen N."/>
            <person name="Bonometti L."/>
            <person name="Westerberg I."/>
            <person name="Brannstrom I.O."/>
            <person name="Guillou S."/>
            <person name="Cros-Aarteil S."/>
            <person name="Calhoun S."/>
            <person name="Haridas S."/>
            <person name="Kuo A."/>
            <person name="Mondo S."/>
            <person name="Pangilinan J."/>
            <person name="Riley R."/>
            <person name="Labutti K."/>
            <person name="Andreopoulos B."/>
            <person name="Lipzen A."/>
            <person name="Chen C."/>
            <person name="Yanf M."/>
            <person name="Daum C."/>
            <person name="Ng V."/>
            <person name="Clum A."/>
            <person name="Steindorff A."/>
            <person name="Ohm R."/>
            <person name="Martin F."/>
            <person name="Silar P."/>
            <person name="Natvig D."/>
            <person name="Lalanne C."/>
            <person name="Gautier V."/>
            <person name="Ament-Velasquez S.L."/>
            <person name="Kruys A."/>
            <person name="Hutchinson M.I."/>
            <person name="Powell A.J."/>
            <person name="Barry K."/>
            <person name="Miller A.N."/>
            <person name="Grigoriev I.V."/>
            <person name="Debuchy R."/>
            <person name="Gladieux P."/>
            <person name="Thoren M.H."/>
            <person name="Johannesson H."/>
        </authorList>
    </citation>
    <scope>NUCLEOTIDE SEQUENCE</scope>
    <source>
        <strain evidence="1">8032-3</strain>
    </source>
</reference>
<name>A0AAJ0FGR0_9PEZI</name>
<evidence type="ECO:0000313" key="1">
    <source>
        <dbReference type="EMBL" id="KAK1767861.1"/>
    </source>
</evidence>